<evidence type="ECO:0000313" key="2">
    <source>
        <dbReference type="EMBL" id="OGE79133.1"/>
    </source>
</evidence>
<dbReference type="STRING" id="1817824.A2751_05855"/>
<feature type="transmembrane region" description="Helical" evidence="1">
    <location>
        <begin position="139"/>
        <end position="167"/>
    </location>
</feature>
<sequence>MATLTEEELHNLDKLTSSKNKKRLLKLGKYAMRAGQLGAYMAGQHDLADEFREGAHGFKEAGTGHHGAGRKAASSFAGGQAAKFAQGKGLARKAFNKTKYKGKVGKMSGGKSAALGGAISGAMQGESLTNIAKSSASWYLLYTAFTAFWVSILTLFGWIIPFLYLNAHFLASKLGSKLFGEFSIAQKVQLAVIDLGAILLVVLLLVIFIVWPLYIVCNPQGLLSLLEAFDYTEYIGVPKQVCDSLNSVGGSLSGVTGSVAGIVESGLTAMCSAPEILAQQNNAPHPRRTDPDLDRLVSCIRTQAPDAGGVSTFEQGGEVCNYTRGAEICGQCAYPVNSCHYGGALGKTGALAADFAGSEGVGNEAVMGGQILQAAQYCSEVLGIALNRAVCETVNADEVSCADKNADHVYISLRKCEQDSGPINSE</sequence>
<accession>A0A1F5NNI9</accession>
<keyword evidence="1" id="KW-0472">Membrane</keyword>
<protein>
    <submittedName>
        <fullName evidence="2">Uncharacterized protein</fullName>
    </submittedName>
</protein>
<organism evidence="2 3">
    <name type="scientific">Candidatus Doudnabacteria bacterium RIFCSPHIGHO2_01_FULL_46_14</name>
    <dbReference type="NCBI Taxonomy" id="1817824"/>
    <lineage>
        <taxon>Bacteria</taxon>
        <taxon>Candidatus Doudnaibacteriota</taxon>
    </lineage>
</organism>
<dbReference type="EMBL" id="MFEK01000007">
    <property type="protein sequence ID" value="OGE79133.1"/>
    <property type="molecule type" value="Genomic_DNA"/>
</dbReference>
<name>A0A1F5NNI9_9BACT</name>
<evidence type="ECO:0000313" key="3">
    <source>
        <dbReference type="Proteomes" id="UP000176864"/>
    </source>
</evidence>
<reference evidence="2 3" key="1">
    <citation type="journal article" date="2016" name="Nat. Commun.">
        <title>Thousands of microbial genomes shed light on interconnected biogeochemical processes in an aquifer system.</title>
        <authorList>
            <person name="Anantharaman K."/>
            <person name="Brown C.T."/>
            <person name="Hug L.A."/>
            <person name="Sharon I."/>
            <person name="Castelle C.J."/>
            <person name="Probst A.J."/>
            <person name="Thomas B.C."/>
            <person name="Singh A."/>
            <person name="Wilkins M.J."/>
            <person name="Karaoz U."/>
            <person name="Brodie E.L."/>
            <person name="Williams K.H."/>
            <person name="Hubbard S.S."/>
            <person name="Banfield J.F."/>
        </authorList>
    </citation>
    <scope>NUCLEOTIDE SEQUENCE [LARGE SCALE GENOMIC DNA]</scope>
</reference>
<evidence type="ECO:0000256" key="1">
    <source>
        <dbReference type="SAM" id="Phobius"/>
    </source>
</evidence>
<feature type="transmembrane region" description="Helical" evidence="1">
    <location>
        <begin position="188"/>
        <end position="214"/>
    </location>
</feature>
<comment type="caution">
    <text evidence="2">The sequence shown here is derived from an EMBL/GenBank/DDBJ whole genome shotgun (WGS) entry which is preliminary data.</text>
</comment>
<dbReference type="Proteomes" id="UP000176864">
    <property type="component" value="Unassembled WGS sequence"/>
</dbReference>
<gene>
    <name evidence="2" type="ORF">A2751_05855</name>
</gene>
<keyword evidence="1" id="KW-1133">Transmembrane helix</keyword>
<dbReference type="AlphaFoldDB" id="A0A1F5NNI9"/>
<proteinExistence type="predicted"/>
<keyword evidence="1" id="KW-0812">Transmembrane</keyword>